<evidence type="ECO:0000256" key="4">
    <source>
        <dbReference type="ARBA" id="ARBA00023237"/>
    </source>
</evidence>
<accession>A0A5J4RNZ5</accession>
<dbReference type="SUPFAM" id="SSF48452">
    <property type="entry name" value="TPR-like"/>
    <property type="match status" value="1"/>
</dbReference>
<evidence type="ECO:0000256" key="2">
    <source>
        <dbReference type="ARBA" id="ARBA00022729"/>
    </source>
</evidence>
<keyword evidence="3" id="KW-0472">Membrane</keyword>
<comment type="caution">
    <text evidence="6">The sequence shown here is derived from an EMBL/GenBank/DDBJ whole genome shotgun (WGS) entry which is preliminary data.</text>
</comment>
<proteinExistence type="predicted"/>
<keyword evidence="4" id="KW-0998">Cell outer membrane</keyword>
<comment type="subcellular location">
    <subcellularLocation>
        <location evidence="1">Cell outer membrane</location>
    </subcellularLocation>
</comment>
<gene>
    <name evidence="6" type="ORF">EZS27_016379</name>
</gene>
<evidence type="ECO:0000259" key="5">
    <source>
        <dbReference type="Pfam" id="PF07980"/>
    </source>
</evidence>
<evidence type="ECO:0000313" key="6">
    <source>
        <dbReference type="EMBL" id="KAA6335379.1"/>
    </source>
</evidence>
<dbReference type="Pfam" id="PF07980">
    <property type="entry name" value="SusD_RagB"/>
    <property type="match status" value="1"/>
</dbReference>
<dbReference type="InterPro" id="IPR011990">
    <property type="entry name" value="TPR-like_helical_dom_sf"/>
</dbReference>
<evidence type="ECO:0000256" key="1">
    <source>
        <dbReference type="ARBA" id="ARBA00004442"/>
    </source>
</evidence>
<dbReference type="GO" id="GO:0009279">
    <property type="term" value="C:cell outer membrane"/>
    <property type="evidence" value="ECO:0007669"/>
    <property type="project" value="UniProtKB-SubCell"/>
</dbReference>
<feature type="domain" description="RagB/SusD" evidence="5">
    <location>
        <begin position="311"/>
        <end position="498"/>
    </location>
</feature>
<reference evidence="6" key="1">
    <citation type="submission" date="2019-03" db="EMBL/GenBank/DDBJ databases">
        <title>Single cell metagenomics reveals metabolic interactions within the superorganism composed of flagellate Streblomastix strix and complex community of Bacteroidetes bacteria on its surface.</title>
        <authorList>
            <person name="Treitli S.C."/>
            <person name="Kolisko M."/>
            <person name="Husnik F."/>
            <person name="Keeling P."/>
            <person name="Hampl V."/>
        </authorList>
    </citation>
    <scope>NUCLEOTIDE SEQUENCE</scope>
    <source>
        <strain evidence="6">STM</strain>
    </source>
</reference>
<dbReference type="InterPro" id="IPR012944">
    <property type="entry name" value="SusD_RagB_dom"/>
</dbReference>
<dbReference type="AlphaFoldDB" id="A0A5J4RNZ5"/>
<dbReference type="PROSITE" id="PS51257">
    <property type="entry name" value="PROKAR_LIPOPROTEIN"/>
    <property type="match status" value="1"/>
</dbReference>
<sequence length="498" mass="57072">MKKIKIYLTGFLMMAIGLQSCQLESEMYNVINPTMYLKNARDARDLVTANAYGVFQNNEYNGIFNIATGVFLTADVATDYGFCSWGGSTWLPIEFARWTPQDTRNITHGWDFLNNISKMTLTIDRISGIEMDETLKQQYIAELRCGRGFLAFLVYDLFGPIILADLETLTDPLAEKILPRLSEEETRNFIVTELTEAAKSLPYSYKKEDADYGRFTKGVCHMVLLKLYMQTHQWDKAITEARELTKPEYGYTLVKSYPDIFTVANEKNAETIWAVNCLEGYQIHLWYPHVLPSNISTFNGGWGGYKMTWQFFETFEPNDQRKETIVYEYTTQNGEVLNATNRGSGANSLEEGVFPIKYKIEPNVGDHCQTDWIIYRYADALTLLAEAIVRQNNVVTDEAVDLLNQVRTRAGLDAYSRSDFAGSRDFLDKLLLERAHEFYYEGCRRQDLIRDGSYVEVMKKKCQDFGETPIITENYTLFPLPESAIIEGQGLVKQNPGY</sequence>
<dbReference type="Gene3D" id="1.25.40.390">
    <property type="match status" value="1"/>
</dbReference>
<dbReference type="EMBL" id="SNRY01000898">
    <property type="protein sequence ID" value="KAA6335379.1"/>
    <property type="molecule type" value="Genomic_DNA"/>
</dbReference>
<keyword evidence="2" id="KW-0732">Signal</keyword>
<evidence type="ECO:0000256" key="3">
    <source>
        <dbReference type="ARBA" id="ARBA00023136"/>
    </source>
</evidence>
<protein>
    <submittedName>
        <fullName evidence="6">RagB/SusD family nutrient uptake outer membrane protein</fullName>
    </submittedName>
</protein>
<organism evidence="6">
    <name type="scientific">termite gut metagenome</name>
    <dbReference type="NCBI Taxonomy" id="433724"/>
    <lineage>
        <taxon>unclassified sequences</taxon>
        <taxon>metagenomes</taxon>
        <taxon>organismal metagenomes</taxon>
    </lineage>
</organism>
<name>A0A5J4RNZ5_9ZZZZ</name>